<keyword evidence="6" id="KW-1185">Reference proteome</keyword>
<dbReference type="SUPFAM" id="SSF46785">
    <property type="entry name" value="Winged helix' DNA-binding domain"/>
    <property type="match status" value="1"/>
</dbReference>
<dbReference type="InterPro" id="IPR036390">
    <property type="entry name" value="WH_DNA-bd_sf"/>
</dbReference>
<evidence type="ECO:0000256" key="3">
    <source>
        <dbReference type="ARBA" id="ARBA00023163"/>
    </source>
</evidence>
<dbReference type="STRING" id="360412.LARV_03499"/>
<dbReference type="RefSeq" id="WP_075074866.1">
    <property type="nucleotide sequence ID" value="NZ_DF967972.1"/>
</dbReference>
<evidence type="ECO:0000313" key="6">
    <source>
        <dbReference type="Proteomes" id="UP000055060"/>
    </source>
</evidence>
<reference evidence="5" key="1">
    <citation type="submission" date="2015-07" db="EMBL/GenBank/DDBJ databases">
        <title>Draft Genome Sequences of Anaerolinea thermolimosa IMO-1, Bellilinea caldifistulae GOMI-1, Leptolinea tardivitalis YMTK-2, Levilinea saccharolytica KIBI-1,Longilinea arvoryzae KOME-1, Previously Described as Members of the Anaerolineaceae (Chloroflexi).</title>
        <authorList>
            <person name="Sekiguchi Y."/>
            <person name="Ohashi A."/>
            <person name="Matsuura N."/>
            <person name="Tourlousse M.D."/>
        </authorList>
    </citation>
    <scope>NUCLEOTIDE SEQUENCE [LARGE SCALE GENOMIC DNA]</scope>
    <source>
        <strain evidence="5">KOME-1</strain>
    </source>
</reference>
<organism evidence="5">
    <name type="scientific">Longilinea arvoryzae</name>
    <dbReference type="NCBI Taxonomy" id="360412"/>
    <lineage>
        <taxon>Bacteria</taxon>
        <taxon>Bacillati</taxon>
        <taxon>Chloroflexota</taxon>
        <taxon>Anaerolineae</taxon>
        <taxon>Anaerolineales</taxon>
        <taxon>Anaerolineaceae</taxon>
        <taxon>Longilinea</taxon>
    </lineage>
</organism>
<feature type="domain" description="HTH marR-type" evidence="4">
    <location>
        <begin position="3"/>
        <end position="135"/>
    </location>
</feature>
<dbReference type="Gene3D" id="1.10.10.10">
    <property type="entry name" value="Winged helix-like DNA-binding domain superfamily/Winged helix DNA-binding domain"/>
    <property type="match status" value="1"/>
</dbReference>
<name>A0A0S7BNR2_9CHLR</name>
<dbReference type="GO" id="GO:0003700">
    <property type="term" value="F:DNA-binding transcription factor activity"/>
    <property type="evidence" value="ECO:0007669"/>
    <property type="project" value="InterPro"/>
</dbReference>
<dbReference type="PANTHER" id="PTHR42756">
    <property type="entry name" value="TRANSCRIPTIONAL REGULATOR, MARR"/>
    <property type="match status" value="1"/>
</dbReference>
<sequence>MKIGDLHKLLARVYRIHRKCSYTRLAQLDVTPGQPRLLDYLIQHDGCIQKDISTDCDLEPATVTNILIGMEKSDLIRRECDPNDRRSMHVYLTEKGMQTHKQVEAVFAQLEGECFEGFSKDEKKLSMQLMQRMYENLKKADGTSLDAKSDQ</sequence>
<keyword evidence="3" id="KW-0804">Transcription</keyword>
<dbReference type="InterPro" id="IPR023187">
    <property type="entry name" value="Tscrpt_reg_MarR-type_CS"/>
</dbReference>
<dbReference type="InterPro" id="IPR036388">
    <property type="entry name" value="WH-like_DNA-bd_sf"/>
</dbReference>
<protein>
    <submittedName>
        <fullName evidence="5">Transcriptional regulator</fullName>
    </submittedName>
</protein>
<evidence type="ECO:0000256" key="2">
    <source>
        <dbReference type="ARBA" id="ARBA00023125"/>
    </source>
</evidence>
<proteinExistence type="predicted"/>
<evidence type="ECO:0000259" key="4">
    <source>
        <dbReference type="PROSITE" id="PS50995"/>
    </source>
</evidence>
<dbReference type="Pfam" id="PF01047">
    <property type="entry name" value="MarR"/>
    <property type="match status" value="1"/>
</dbReference>
<dbReference type="EMBL" id="DF967972">
    <property type="protein sequence ID" value="GAP15707.1"/>
    <property type="molecule type" value="Genomic_DNA"/>
</dbReference>
<evidence type="ECO:0000256" key="1">
    <source>
        <dbReference type="ARBA" id="ARBA00023015"/>
    </source>
</evidence>
<dbReference type="GO" id="GO:0003677">
    <property type="term" value="F:DNA binding"/>
    <property type="evidence" value="ECO:0007669"/>
    <property type="project" value="UniProtKB-KW"/>
</dbReference>
<keyword evidence="2" id="KW-0238">DNA-binding</keyword>
<dbReference type="PANTHER" id="PTHR42756:SF1">
    <property type="entry name" value="TRANSCRIPTIONAL REPRESSOR OF EMRAB OPERON"/>
    <property type="match status" value="1"/>
</dbReference>
<keyword evidence="1" id="KW-0805">Transcription regulation</keyword>
<dbReference type="InterPro" id="IPR000835">
    <property type="entry name" value="HTH_MarR-typ"/>
</dbReference>
<dbReference type="PRINTS" id="PR00598">
    <property type="entry name" value="HTHMARR"/>
</dbReference>
<gene>
    <name evidence="5" type="ORF">LARV_03499</name>
</gene>
<dbReference type="OrthoDB" id="9799663at2"/>
<accession>A0A0S7BNR2</accession>
<dbReference type="AlphaFoldDB" id="A0A0S7BNR2"/>
<dbReference type="Proteomes" id="UP000055060">
    <property type="component" value="Unassembled WGS sequence"/>
</dbReference>
<dbReference type="PROSITE" id="PS50995">
    <property type="entry name" value="HTH_MARR_2"/>
    <property type="match status" value="1"/>
</dbReference>
<dbReference type="PROSITE" id="PS01117">
    <property type="entry name" value="HTH_MARR_1"/>
    <property type="match status" value="1"/>
</dbReference>
<evidence type="ECO:0000313" key="5">
    <source>
        <dbReference type="EMBL" id="GAP15707.1"/>
    </source>
</evidence>
<dbReference type="SMART" id="SM00347">
    <property type="entry name" value="HTH_MARR"/>
    <property type="match status" value="1"/>
</dbReference>